<dbReference type="InterPro" id="IPR036390">
    <property type="entry name" value="WH_DNA-bd_sf"/>
</dbReference>
<dbReference type="InterPro" id="IPR000086">
    <property type="entry name" value="NUDIX_hydrolase_dom"/>
</dbReference>
<keyword evidence="2" id="KW-0378">Hydrolase</keyword>
<dbReference type="PANTHER" id="PTHR43736">
    <property type="entry name" value="ADP-RIBOSE PYROPHOSPHATASE"/>
    <property type="match status" value="1"/>
</dbReference>
<dbReference type="Gene3D" id="3.90.79.10">
    <property type="entry name" value="Nucleoside Triphosphate Pyrophosphohydrolase"/>
    <property type="match status" value="1"/>
</dbReference>
<name>A0A1S2VQG9_9BACT</name>
<dbReference type="InterPro" id="IPR054105">
    <property type="entry name" value="WHD_NrtR"/>
</dbReference>
<proteinExistence type="predicted"/>
<dbReference type="InterPro" id="IPR015797">
    <property type="entry name" value="NUDIX_hydrolase-like_dom_sf"/>
</dbReference>
<dbReference type="Gene3D" id="1.10.10.10">
    <property type="entry name" value="Winged helix-like DNA-binding domain superfamily/Winged helix DNA-binding domain"/>
    <property type="match status" value="1"/>
</dbReference>
<reference evidence="2 3" key="1">
    <citation type="submission" date="2016-10" db="EMBL/GenBank/DDBJ databases">
        <title>Arsenicibacter rosenii gen. nov., sp. nov., an efficient arsenic-methylating bacterium isolated from an arsenic-contaminated paddy soil.</title>
        <authorList>
            <person name="Huang K."/>
        </authorList>
    </citation>
    <scope>NUCLEOTIDE SEQUENCE [LARGE SCALE GENOMIC DNA]</scope>
    <source>
        <strain evidence="2 3">SM-1</strain>
    </source>
</reference>
<evidence type="ECO:0000313" key="2">
    <source>
        <dbReference type="EMBL" id="OIN60048.1"/>
    </source>
</evidence>
<protein>
    <submittedName>
        <fullName evidence="2">NUDIX hydrolase</fullName>
    </submittedName>
</protein>
<dbReference type="GO" id="GO:0016787">
    <property type="term" value="F:hydrolase activity"/>
    <property type="evidence" value="ECO:0007669"/>
    <property type="project" value="UniProtKB-KW"/>
</dbReference>
<dbReference type="Proteomes" id="UP000181790">
    <property type="component" value="Unassembled WGS sequence"/>
</dbReference>
<dbReference type="AlphaFoldDB" id="A0A1S2VQG9"/>
<dbReference type="SUPFAM" id="SSF55811">
    <property type="entry name" value="Nudix"/>
    <property type="match status" value="1"/>
</dbReference>
<dbReference type="PANTHER" id="PTHR43736:SF4">
    <property type="entry name" value="SLR1690 PROTEIN"/>
    <property type="match status" value="1"/>
</dbReference>
<keyword evidence="3" id="KW-1185">Reference proteome</keyword>
<dbReference type="EMBL" id="MORL01000002">
    <property type="protein sequence ID" value="OIN60048.1"/>
    <property type="molecule type" value="Genomic_DNA"/>
</dbReference>
<evidence type="ECO:0000259" key="1">
    <source>
        <dbReference type="PROSITE" id="PS51462"/>
    </source>
</evidence>
<feature type="domain" description="Nudix hydrolase" evidence="1">
    <location>
        <begin position="9"/>
        <end position="142"/>
    </location>
</feature>
<gene>
    <name evidence="2" type="ORF">BLX24_04135</name>
</gene>
<dbReference type="CDD" id="cd18873">
    <property type="entry name" value="NUDIX_NadM_like"/>
    <property type="match status" value="1"/>
</dbReference>
<dbReference type="PROSITE" id="PS51462">
    <property type="entry name" value="NUDIX"/>
    <property type="match status" value="1"/>
</dbReference>
<sequence>MHTLSAYPQPSVTVDCVIFGYDGKQLSVLLLNRKEEPYAGMWTIPGGFLYLDETLEASADRILTTKTGIASLFLEQLFTFGKPDRDPRGRVLSVAYYALINPERFELSAGNMANDVNWFPIGQLPELGFDHNDVLKTAIQRLQAKATYQPIGFELLNPQFTISELQDLYECILDVKLDRRNFHKKMMASGIVRPTGQKRLGEKNRAPELFEFDREQYNELVKSGFQFKI</sequence>
<organism evidence="2 3">
    <name type="scientific">Arsenicibacter rosenii</name>
    <dbReference type="NCBI Taxonomy" id="1750698"/>
    <lineage>
        <taxon>Bacteria</taxon>
        <taxon>Pseudomonadati</taxon>
        <taxon>Bacteroidota</taxon>
        <taxon>Cytophagia</taxon>
        <taxon>Cytophagales</taxon>
        <taxon>Spirosomataceae</taxon>
        <taxon>Arsenicibacter</taxon>
    </lineage>
</organism>
<dbReference type="Pfam" id="PF21906">
    <property type="entry name" value="WHD_NrtR"/>
    <property type="match status" value="1"/>
</dbReference>
<dbReference type="OrthoDB" id="9786141at2"/>
<accession>A0A1S2VQG9</accession>
<dbReference type="Pfam" id="PF00293">
    <property type="entry name" value="NUDIX"/>
    <property type="match status" value="1"/>
</dbReference>
<comment type="caution">
    <text evidence="2">The sequence shown here is derived from an EMBL/GenBank/DDBJ whole genome shotgun (WGS) entry which is preliminary data.</text>
</comment>
<evidence type="ECO:0000313" key="3">
    <source>
        <dbReference type="Proteomes" id="UP000181790"/>
    </source>
</evidence>
<dbReference type="SUPFAM" id="SSF46785">
    <property type="entry name" value="Winged helix' DNA-binding domain"/>
    <property type="match status" value="1"/>
</dbReference>
<dbReference type="RefSeq" id="WP_071501843.1">
    <property type="nucleotide sequence ID" value="NZ_MORL01000002.1"/>
</dbReference>
<dbReference type="InterPro" id="IPR036388">
    <property type="entry name" value="WH-like_DNA-bd_sf"/>
</dbReference>